<dbReference type="InterPro" id="IPR012373">
    <property type="entry name" value="Ferrdict_sens_TM"/>
</dbReference>
<protein>
    <recommendedName>
        <fullName evidence="6">FecR protein domain-containing protein</fullName>
    </recommendedName>
</protein>
<dbReference type="eggNOG" id="COG3712">
    <property type="taxonomic scope" value="Bacteria"/>
</dbReference>
<accession>A0A095U0P9</accession>
<keyword evidence="1" id="KW-0472">Membrane</keyword>
<dbReference type="InterPro" id="IPR006860">
    <property type="entry name" value="FecR"/>
</dbReference>
<evidence type="ECO:0000259" key="2">
    <source>
        <dbReference type="Pfam" id="PF04773"/>
    </source>
</evidence>
<dbReference type="PIRSF" id="PIRSF018266">
    <property type="entry name" value="FecR"/>
    <property type="match status" value="1"/>
</dbReference>
<evidence type="ECO:0000259" key="3">
    <source>
        <dbReference type="Pfam" id="PF16344"/>
    </source>
</evidence>
<feature type="transmembrane region" description="Helical" evidence="1">
    <location>
        <begin position="76"/>
        <end position="96"/>
    </location>
</feature>
<dbReference type="Pfam" id="PF04773">
    <property type="entry name" value="FecR"/>
    <property type="match status" value="1"/>
</dbReference>
<keyword evidence="1" id="KW-0812">Transmembrane</keyword>
<dbReference type="OrthoDB" id="1097347at2"/>
<evidence type="ECO:0000313" key="4">
    <source>
        <dbReference type="EMBL" id="KGD68173.1"/>
    </source>
</evidence>
<dbReference type="PANTHER" id="PTHR30273">
    <property type="entry name" value="PERIPLASMIC SIGNAL SENSOR AND SIGMA FACTOR ACTIVATOR FECR-RELATED"/>
    <property type="match status" value="1"/>
</dbReference>
<dbReference type="Pfam" id="PF16344">
    <property type="entry name" value="FecR_C"/>
    <property type="match status" value="1"/>
</dbReference>
<organism evidence="4 5">
    <name type="scientific">Flavobacterium aquatile LMG 4008 = ATCC 11947</name>
    <dbReference type="NCBI Taxonomy" id="1453498"/>
    <lineage>
        <taxon>Bacteria</taxon>
        <taxon>Pseudomonadati</taxon>
        <taxon>Bacteroidota</taxon>
        <taxon>Flavobacteriia</taxon>
        <taxon>Flavobacteriales</taxon>
        <taxon>Flavobacteriaceae</taxon>
        <taxon>Flavobacterium</taxon>
    </lineage>
</organism>
<keyword evidence="1" id="KW-1133">Transmembrane helix</keyword>
<feature type="domain" description="FecR protein" evidence="2">
    <location>
        <begin position="101"/>
        <end position="191"/>
    </location>
</feature>
<sequence>MEHNNDTFLSDWLADKISDDQLKQLVSNEDFVAFQKLKNALSNYTVSKPDMEQSFAKIQHKIESKKTKKQPKILHLWKYVTVAASLLLFFGLYQTFYFSNKVATDFGSTESITLNDNSKVTLNAKSELSYPNFFLWNRSLKLEGEAFFEVQKGSKFTVETSLGKITVLGTKFNATSFDDFFEVVCYEGKVKVENKDKTTILTQGETVRVYQNSYSNHPQKNAQKPEWILGESSFKNVPIRYVLDKFEMQFNIKVDYPKTIENIKFTGSFSNKNMDTAIKTICIPLHLKYVINKQTISLSE</sequence>
<dbReference type="EMBL" id="JRHH01000003">
    <property type="protein sequence ID" value="KGD68173.1"/>
    <property type="molecule type" value="Genomic_DNA"/>
</dbReference>
<dbReference type="Proteomes" id="UP000029554">
    <property type="component" value="Unassembled WGS sequence"/>
</dbReference>
<evidence type="ECO:0000256" key="1">
    <source>
        <dbReference type="SAM" id="Phobius"/>
    </source>
</evidence>
<gene>
    <name evidence="4" type="ORF">LG45_07715</name>
</gene>
<dbReference type="STRING" id="1453498.LG45_07715"/>
<dbReference type="InterPro" id="IPR032508">
    <property type="entry name" value="FecR_C"/>
</dbReference>
<reference evidence="4 5" key="1">
    <citation type="submission" date="2014-09" db="EMBL/GenBank/DDBJ databases">
        <title>Whole Genome Shotgun of Flavobacterium aquatile LMG 4008.</title>
        <authorList>
            <person name="Gale A.N."/>
            <person name="Pipes S.E."/>
            <person name="Newman J.D."/>
        </authorList>
    </citation>
    <scope>NUCLEOTIDE SEQUENCE [LARGE SCALE GENOMIC DNA]</scope>
    <source>
        <strain evidence="4 5">LMG 4008</strain>
    </source>
</reference>
<dbReference type="AlphaFoldDB" id="A0A095U0P9"/>
<evidence type="ECO:0000313" key="5">
    <source>
        <dbReference type="Proteomes" id="UP000029554"/>
    </source>
</evidence>
<dbReference type="Gene3D" id="3.55.50.30">
    <property type="match status" value="1"/>
</dbReference>
<name>A0A095U0P9_9FLAO</name>
<dbReference type="PANTHER" id="PTHR30273:SF2">
    <property type="entry name" value="PROTEIN FECR"/>
    <property type="match status" value="1"/>
</dbReference>
<dbReference type="Gene3D" id="2.60.120.1440">
    <property type="match status" value="1"/>
</dbReference>
<proteinExistence type="predicted"/>
<dbReference type="GO" id="GO:0016989">
    <property type="term" value="F:sigma factor antagonist activity"/>
    <property type="evidence" value="ECO:0007669"/>
    <property type="project" value="TreeGrafter"/>
</dbReference>
<comment type="caution">
    <text evidence="4">The sequence shown here is derived from an EMBL/GenBank/DDBJ whole genome shotgun (WGS) entry which is preliminary data.</text>
</comment>
<keyword evidence="5" id="KW-1185">Reference proteome</keyword>
<evidence type="ECO:0008006" key="6">
    <source>
        <dbReference type="Google" id="ProtNLM"/>
    </source>
</evidence>
<feature type="domain" description="Protein FecR C-terminal" evidence="3">
    <location>
        <begin position="233"/>
        <end position="296"/>
    </location>
</feature>
<dbReference type="RefSeq" id="WP_035125814.1">
    <property type="nucleotide sequence ID" value="NZ_JRHH01000003.1"/>
</dbReference>